<dbReference type="Gene3D" id="3.30.70.1230">
    <property type="entry name" value="Nucleotide cyclase"/>
    <property type="match status" value="1"/>
</dbReference>
<dbReference type="SUPFAM" id="SSF55073">
    <property type="entry name" value="Nucleotide cyclase"/>
    <property type="match status" value="1"/>
</dbReference>
<dbReference type="EMBL" id="AAWS01000007">
    <property type="protein sequence ID" value="EAY30259.1"/>
    <property type="molecule type" value="Genomic_DNA"/>
</dbReference>
<dbReference type="PANTHER" id="PTHR16305:SF28">
    <property type="entry name" value="GUANYLATE CYCLASE DOMAIN-CONTAINING PROTEIN"/>
    <property type="match status" value="1"/>
</dbReference>
<evidence type="ECO:0000256" key="4">
    <source>
        <dbReference type="PROSITE-ProRule" id="PRU10141"/>
    </source>
</evidence>
<dbReference type="GO" id="GO:0005737">
    <property type="term" value="C:cytoplasm"/>
    <property type="evidence" value="ECO:0007669"/>
    <property type="project" value="TreeGrafter"/>
</dbReference>
<evidence type="ECO:0000313" key="7">
    <source>
        <dbReference type="Proteomes" id="UP000004095"/>
    </source>
</evidence>
<dbReference type="SUPFAM" id="SSF56112">
    <property type="entry name" value="Protein kinase-like (PK-like)"/>
    <property type="match status" value="1"/>
</dbReference>
<dbReference type="eggNOG" id="COG2114">
    <property type="taxonomic scope" value="Bacteria"/>
</dbReference>
<dbReference type="PROSITE" id="PS00107">
    <property type="entry name" value="PROTEIN_KINASE_ATP"/>
    <property type="match status" value="1"/>
</dbReference>
<dbReference type="NCBIfam" id="TIGR03903">
    <property type="entry name" value="TOMM_kin_cyc"/>
    <property type="match status" value="1"/>
</dbReference>
<evidence type="ECO:0000256" key="2">
    <source>
        <dbReference type="ARBA" id="ARBA00022741"/>
    </source>
</evidence>
<dbReference type="GO" id="GO:0004016">
    <property type="term" value="F:adenylate cyclase activity"/>
    <property type="evidence" value="ECO:0007669"/>
    <property type="project" value="TreeGrafter"/>
</dbReference>
<dbReference type="InterPro" id="IPR017441">
    <property type="entry name" value="Protein_kinase_ATP_BS"/>
</dbReference>
<dbReference type="InterPro" id="IPR001054">
    <property type="entry name" value="A/G_cyclase"/>
</dbReference>
<dbReference type="Pfam" id="PF00069">
    <property type="entry name" value="Pkinase"/>
    <property type="match status" value="1"/>
</dbReference>
<evidence type="ECO:0000313" key="6">
    <source>
        <dbReference type="EMBL" id="EAY30259.1"/>
    </source>
</evidence>
<dbReference type="CDD" id="cd07302">
    <property type="entry name" value="CHD"/>
    <property type="match status" value="1"/>
</dbReference>
<dbReference type="Proteomes" id="UP000004095">
    <property type="component" value="Unassembled WGS sequence"/>
</dbReference>
<evidence type="ECO:0000256" key="1">
    <source>
        <dbReference type="ARBA" id="ARBA00004167"/>
    </source>
</evidence>
<dbReference type="GO" id="GO:0005524">
    <property type="term" value="F:ATP binding"/>
    <property type="evidence" value="ECO:0007669"/>
    <property type="project" value="UniProtKB-UniRule"/>
</dbReference>
<dbReference type="CDD" id="cd14014">
    <property type="entry name" value="STKc_PknB_like"/>
    <property type="match status" value="1"/>
</dbReference>
<accession>A1ZGZ0</accession>
<keyword evidence="6" id="KW-0418">Kinase</keyword>
<dbReference type="InterPro" id="IPR000719">
    <property type="entry name" value="Prot_kinase_dom"/>
</dbReference>
<evidence type="ECO:0000259" key="5">
    <source>
        <dbReference type="PROSITE" id="PS50011"/>
    </source>
</evidence>
<dbReference type="InterPro" id="IPR011990">
    <property type="entry name" value="TPR-like_helical_dom_sf"/>
</dbReference>
<dbReference type="InterPro" id="IPR029787">
    <property type="entry name" value="Nucleotide_cyclase"/>
</dbReference>
<dbReference type="PROSITE" id="PS50011">
    <property type="entry name" value="PROTEIN_KINASE_DOM"/>
    <property type="match status" value="1"/>
</dbReference>
<dbReference type="RefSeq" id="WP_002695158.1">
    <property type="nucleotide sequence ID" value="NZ_AAWS01000007.1"/>
</dbReference>
<dbReference type="PROSITE" id="PS00108">
    <property type="entry name" value="PROTEIN_KINASE_ST"/>
    <property type="match status" value="1"/>
</dbReference>
<comment type="subcellular location">
    <subcellularLocation>
        <location evidence="1">Membrane</location>
        <topology evidence="1">Single-pass membrane protein</topology>
    </subcellularLocation>
</comment>
<dbReference type="InterPro" id="IPR008271">
    <property type="entry name" value="Ser/Thr_kinase_AS"/>
</dbReference>
<sequence>MINPSIPNYTLLEKIGEGGFGLVYKAKQSNTGQLVAIKVLKNDAGIDEQKHRHQQARFERETQLSAKINHPHIVKLLDKGYTETGELFAVFEYVAGETLKDYIIRNGALPAAETGVLMGQALDALVCAHDQGIVHRDLKPQNLMVSQTGSQRHIKILDFGIGAFTQEHRTKDYKSLTLTKEMVGTPSYSAPEQLRGEPPTVKSDLYAWGLILIECLTGKTVMEGDSIAEIFQQQLQASNVPLPAAILDHSLASLLRRVLEKNPQSRAGDAAKLYEDYLDINFSSIVGKLARESAGQLADHEDDPTLDSDIDVVVGRSAKRQITVLCVKLSLVLSDNNDLSLELLDTIQKDQLNGCRDIAIRYGGHIAGSLGDNICIYYGYPEVSDNDARRAGRAALELVTQTKKRSALLQALHGISLDIRVSLHAGEVVVKQAHTPEGLTPNVAFNLLYQTKEQSVLVSETTKKLLDPFLEFEVAESCYFPNIAGEFKVYALVGERQTEALSFLRPQSAGRQMIGREQEHQVFVQQWQKVKAGEGQAVLFSGQAGIGKSRLTYECKKQLREEGVVVAECRCLPEHENNALYPFFDMLRKHWGLQEGENQDFNIARLEDVLTQAGCDTKMALPILCSWLSVPLSDTYEAMQLPTPEQQKEILMDALEKLILNLGESAHFLLIVEDLHWLDPTSKELLERLLHNLDQQNYLLLLTTRPYFKPSWVYNYLTVMDLMPLEINSVKNLIEGVLEGKKVTDPTVQYISERADGIPLFIEELSQMLLEQGYLVLDNDEYHLQENLDEEAVPVTLQALLNARLDKLGLAKETAQLAAAIGRNFDYDLLVRSSLRDEALVQADLHQLMNADLVYRQRRVQGESYIFRHALIRDAAYDGMPNALQKDTHQRIATTLEGEFPHIKDENPFEVARHFAGAELFSNAADYGLQMVKKQVDGSSNQEALLVNEKVKGWVEQITSLTTKIETELTLNNTVLPAFMAIEGFGGKSVLQTSKRNEELIDKVKTLDSTLSNHNLEALANNTEWALFLNYHFHAKRKDARKIAEKILQSARTTGDRLREVAISPMIAQAFLIDGDWALAKEVCTKVLEIYNEATDVEIGIAHGMEAKSAANFILARIYCCLGYPDKAIGYIENAIVWAEQTKHLVTTTLSYNYKGIIGSLRQDKNMVKQAVTDHNAKHAGLSEGNWVTIHLLMLSDWSNNKYDYAAQYVKDSLASGQHYALGYFEPYLAETYLNHEMVQEAIDLMENSVQRCLKHEEWGTLPMVTRRLALSYYAADQRLSARVKEQMTESLKLAQKQQVKWFEFEALIDYANILLECDEEAIEEKVKIYKQLENVMDFFKKEGEAQETLQWKRAVKILSNIKSLNN</sequence>
<dbReference type="Pfam" id="PF13191">
    <property type="entry name" value="AAA_16"/>
    <property type="match status" value="1"/>
</dbReference>
<dbReference type="Gene3D" id="1.10.510.10">
    <property type="entry name" value="Transferase(Phosphotransferase) domain 1"/>
    <property type="match status" value="1"/>
</dbReference>
<dbReference type="InterPro" id="IPR027417">
    <property type="entry name" value="P-loop_NTPase"/>
</dbReference>
<protein>
    <submittedName>
        <fullName evidence="6">Serine/threonine protein kinase</fullName>
    </submittedName>
</protein>
<dbReference type="eggNOG" id="COG3899">
    <property type="taxonomic scope" value="Bacteria"/>
</dbReference>
<dbReference type="InterPro" id="IPR011009">
    <property type="entry name" value="Kinase-like_dom_sf"/>
</dbReference>
<dbReference type="GO" id="GO:0004674">
    <property type="term" value="F:protein serine/threonine kinase activity"/>
    <property type="evidence" value="ECO:0007669"/>
    <property type="project" value="UniProtKB-KW"/>
</dbReference>
<dbReference type="eggNOG" id="COG0515">
    <property type="taxonomic scope" value="Bacteria"/>
</dbReference>
<feature type="binding site" evidence="4">
    <location>
        <position position="38"/>
    </location>
    <ligand>
        <name>ATP</name>
        <dbReference type="ChEBI" id="CHEBI:30616"/>
    </ligand>
</feature>
<dbReference type="Gene3D" id="1.25.40.10">
    <property type="entry name" value="Tetratricopeptide repeat domain"/>
    <property type="match status" value="1"/>
</dbReference>
<reference evidence="6 7" key="1">
    <citation type="submission" date="2007-01" db="EMBL/GenBank/DDBJ databases">
        <authorList>
            <person name="Haygood M."/>
            <person name="Podell S."/>
            <person name="Anderson C."/>
            <person name="Hopkinson B."/>
            <person name="Roe K."/>
            <person name="Barbeau K."/>
            <person name="Gaasterland T."/>
            <person name="Ferriera S."/>
            <person name="Johnson J."/>
            <person name="Kravitz S."/>
            <person name="Beeson K."/>
            <person name="Sutton G."/>
            <person name="Rogers Y.-H."/>
            <person name="Friedman R."/>
            <person name="Frazier M."/>
            <person name="Venter J.C."/>
        </authorList>
    </citation>
    <scope>NUCLEOTIDE SEQUENCE [LARGE SCALE GENOMIC DNA]</scope>
    <source>
        <strain evidence="6 7">ATCC 23134</strain>
    </source>
</reference>
<dbReference type="Gene3D" id="3.40.50.300">
    <property type="entry name" value="P-loop containing nucleotide triphosphate hydrolases"/>
    <property type="match status" value="1"/>
</dbReference>
<feature type="domain" description="Protein kinase" evidence="5">
    <location>
        <begin position="9"/>
        <end position="278"/>
    </location>
</feature>
<dbReference type="OrthoDB" id="9813021at2"/>
<dbReference type="SMART" id="SM00220">
    <property type="entry name" value="S_TKc"/>
    <property type="match status" value="1"/>
</dbReference>
<dbReference type="GO" id="GO:0009190">
    <property type="term" value="P:cyclic nucleotide biosynthetic process"/>
    <property type="evidence" value="ECO:0007669"/>
    <property type="project" value="InterPro"/>
</dbReference>
<dbReference type="SUPFAM" id="SSF52540">
    <property type="entry name" value="P-loop containing nucleoside triphosphate hydrolases"/>
    <property type="match status" value="1"/>
</dbReference>
<name>A1ZGZ0_MICM2</name>
<keyword evidence="6" id="KW-0808">Transferase</keyword>
<keyword evidence="3 4" id="KW-0067">ATP-binding</keyword>
<dbReference type="SUPFAM" id="SSF48452">
    <property type="entry name" value="TPR-like"/>
    <property type="match status" value="1"/>
</dbReference>
<dbReference type="PANTHER" id="PTHR16305">
    <property type="entry name" value="TESTICULAR SOLUBLE ADENYLYL CYCLASE"/>
    <property type="match status" value="1"/>
</dbReference>
<dbReference type="InterPro" id="IPR041664">
    <property type="entry name" value="AAA_16"/>
</dbReference>
<proteinExistence type="predicted"/>
<dbReference type="GO" id="GO:0035556">
    <property type="term" value="P:intracellular signal transduction"/>
    <property type="evidence" value="ECO:0007669"/>
    <property type="project" value="InterPro"/>
</dbReference>
<keyword evidence="6" id="KW-0723">Serine/threonine-protein kinase</keyword>
<keyword evidence="7" id="KW-1185">Reference proteome</keyword>
<dbReference type="GO" id="GO:0016020">
    <property type="term" value="C:membrane"/>
    <property type="evidence" value="ECO:0007669"/>
    <property type="project" value="UniProtKB-SubCell"/>
</dbReference>
<comment type="caution">
    <text evidence="6">The sequence shown here is derived from an EMBL/GenBank/DDBJ whole genome shotgun (WGS) entry which is preliminary data.</text>
</comment>
<organism evidence="6 7">
    <name type="scientific">Microscilla marina ATCC 23134</name>
    <dbReference type="NCBI Taxonomy" id="313606"/>
    <lineage>
        <taxon>Bacteria</taxon>
        <taxon>Pseudomonadati</taxon>
        <taxon>Bacteroidota</taxon>
        <taxon>Cytophagia</taxon>
        <taxon>Cytophagales</taxon>
        <taxon>Microscillaceae</taxon>
        <taxon>Microscilla</taxon>
    </lineage>
</organism>
<gene>
    <name evidence="6" type="ORF">M23134_08083</name>
</gene>
<evidence type="ECO:0000256" key="3">
    <source>
        <dbReference type="ARBA" id="ARBA00022840"/>
    </source>
</evidence>
<dbReference type="InterPro" id="IPR023889">
    <property type="entry name" value="TOMM_kin_cyc"/>
</dbReference>
<keyword evidence="2 4" id="KW-0547">Nucleotide-binding</keyword>